<organism evidence="2 3">
    <name type="scientific">Parachlamydia acanthamoebae</name>
    <dbReference type="NCBI Taxonomy" id="83552"/>
    <lineage>
        <taxon>Bacteria</taxon>
        <taxon>Pseudomonadati</taxon>
        <taxon>Chlamydiota</taxon>
        <taxon>Chlamydiia</taxon>
        <taxon>Parachlamydiales</taxon>
        <taxon>Parachlamydiaceae</taxon>
        <taxon>Parachlamydia</taxon>
    </lineage>
</organism>
<protein>
    <recommendedName>
        <fullName evidence="4">Organic solvent tolerance-like N-terminal domain-containing protein</fullName>
    </recommendedName>
</protein>
<name>A0A0C1EDS2_9BACT</name>
<dbReference type="EMBL" id="JSAM01000029">
    <property type="protein sequence ID" value="KIA78243.1"/>
    <property type="molecule type" value="Genomic_DNA"/>
</dbReference>
<feature type="signal peptide" evidence="1">
    <location>
        <begin position="1"/>
        <end position="20"/>
    </location>
</feature>
<dbReference type="RefSeq" id="WP_006341591.1">
    <property type="nucleotide sequence ID" value="NZ_BAWW01000007.1"/>
</dbReference>
<feature type="chain" id="PRO_5002144145" description="Organic solvent tolerance-like N-terminal domain-containing protein" evidence="1">
    <location>
        <begin position="21"/>
        <end position="480"/>
    </location>
</feature>
<sequence>MRFLKGKIGLIFLMISGSLAATDTLIVESETASCYGKEIFLKGNAIVEHSLGRISAQQIDLIQDQKLYALNMHENVHIHLKGGGQLECGDAEILCEQLTGVFKATDSQPEVIYTEKTAQDIYLTVKSRKMTVELTRENEDLKFDKIQAQEQVSVNYNDVFTAFGELLIYDRPLQFKSKKMQGNLSLQGVTTEQECRLLTAEGDFIRSQHVTIDMQKKCSLFTKPQGELKTIAKGIVVFSADFMHWDDSQHLLILDGDVKINQQGIGHMTTDHKVMLQRAYFDGKWQIRTIRVPGKCLLIHEDSEKNAFPHTLMCYGDLEIDRLAFKTFLKSPTDSKGNVLRENQIHYVDSIGEIYADSITISYTQKQATVVPSLIVFEGNVYICNQCGDGNAANLLKEYVLADKVEYHPQTKEMYLSANHGRRVLFYDKIDNLQVSAPSLKIKRDNMRKRDTVQGYGDVRFSFIEHEFDKLKSRFLLDKK</sequence>
<dbReference type="PATRIC" id="fig|83552.4.peg.558"/>
<accession>A0A0C1EDS2</accession>
<dbReference type="OMA" id="HENVHIH"/>
<dbReference type="Proteomes" id="UP000031307">
    <property type="component" value="Unassembled WGS sequence"/>
</dbReference>
<evidence type="ECO:0000313" key="2">
    <source>
        <dbReference type="EMBL" id="KIA78243.1"/>
    </source>
</evidence>
<evidence type="ECO:0000256" key="1">
    <source>
        <dbReference type="SAM" id="SignalP"/>
    </source>
</evidence>
<keyword evidence="1" id="KW-0732">Signal</keyword>
<proteinExistence type="predicted"/>
<evidence type="ECO:0008006" key="4">
    <source>
        <dbReference type="Google" id="ProtNLM"/>
    </source>
</evidence>
<reference evidence="2 3" key="1">
    <citation type="journal article" date="2014" name="Mol. Biol. Evol.">
        <title>Massive expansion of Ubiquitination-related gene families within the Chlamydiae.</title>
        <authorList>
            <person name="Domman D."/>
            <person name="Collingro A."/>
            <person name="Lagkouvardos I."/>
            <person name="Gehre L."/>
            <person name="Weinmaier T."/>
            <person name="Rattei T."/>
            <person name="Subtil A."/>
            <person name="Horn M."/>
        </authorList>
    </citation>
    <scope>NUCLEOTIDE SEQUENCE [LARGE SCALE GENOMIC DNA]</scope>
    <source>
        <strain evidence="2 3">OEW1</strain>
    </source>
</reference>
<gene>
    <name evidence="2" type="ORF">DB43_EJ00140</name>
</gene>
<dbReference type="AlphaFoldDB" id="A0A0C1EDS2"/>
<comment type="caution">
    <text evidence="2">The sequence shown here is derived from an EMBL/GenBank/DDBJ whole genome shotgun (WGS) entry which is preliminary data.</text>
</comment>
<evidence type="ECO:0000313" key="3">
    <source>
        <dbReference type="Proteomes" id="UP000031307"/>
    </source>
</evidence>